<sequence length="319" mass="36616">MSTVRKSQLRQVVECINDNAVDILSNVAKAVYLGEHQSLIYMEGRMASTIREVLPEGQLNVEAYIRRDVHEWMTTTYEYAVSFMINEIMHVHCVRVRCTRGEIHDNMTPPVDTWKLVEQSSWPRFAFEDAVYEFGDHHFNLLAGDPAINSSEFIELWEERMLEALQNRFQRDSFEVSLTISHGRDIAYTASVEDVSEGYQVTLEYMEKIIEDPVAELPAEVVIGTEEDGQDPERNRIYTKMTTIATTALVDTYLAIEDRLPDEAALYAIQYEIEKKLTQELNDLKFSVSVSYYLPIKSVNVAVIELGRNITVSLVAKRK</sequence>
<dbReference type="EMBL" id="PQ015378">
    <property type="protein sequence ID" value="XDJ14619.1"/>
    <property type="molecule type" value="Genomic_DNA"/>
</dbReference>
<organism evidence="1">
    <name type="scientific">Pseudomonas phage RVTF4</name>
    <dbReference type="NCBI Taxonomy" id="3236931"/>
    <lineage>
        <taxon>Viruses</taxon>
    </lineage>
</organism>
<protein>
    <recommendedName>
        <fullName evidence="2">Baseplate hub subunit</fullName>
    </recommendedName>
</protein>
<evidence type="ECO:0000313" key="1">
    <source>
        <dbReference type="EMBL" id="XDJ14619.1"/>
    </source>
</evidence>
<evidence type="ECO:0008006" key="2">
    <source>
        <dbReference type="Google" id="ProtNLM"/>
    </source>
</evidence>
<name>A0AB39CCL6_9VIRU</name>
<proteinExistence type="predicted"/>
<reference evidence="1" key="1">
    <citation type="submission" date="2024-07" db="EMBL/GenBank/DDBJ databases">
        <authorList>
            <person name="Bringhurst R.M."/>
            <person name="Homer T.E."/>
        </authorList>
    </citation>
    <scope>NUCLEOTIDE SEQUENCE</scope>
</reference>
<accession>A0AB39CCL6</accession>